<dbReference type="Proteomes" id="UP000324222">
    <property type="component" value="Unassembled WGS sequence"/>
</dbReference>
<keyword evidence="3" id="KW-1185">Reference proteome</keyword>
<evidence type="ECO:0000313" key="2">
    <source>
        <dbReference type="EMBL" id="MPC60310.1"/>
    </source>
</evidence>
<evidence type="ECO:0000256" key="1">
    <source>
        <dbReference type="SAM" id="MobiDB-lite"/>
    </source>
</evidence>
<comment type="caution">
    <text evidence="2">The sequence shown here is derived from an EMBL/GenBank/DDBJ whole genome shotgun (WGS) entry which is preliminary data.</text>
</comment>
<sequence>MEHAKGKAENRTLHQSIAYGFLPAGDTRRRRSRANRNPREEDVRWQEMAEVRIEGPQGVLRGGVGRLMCALLLCHGHRSISQSRGQVLPRSDL</sequence>
<dbReference type="EMBL" id="VSRR010017386">
    <property type="protein sequence ID" value="MPC60310.1"/>
    <property type="molecule type" value="Genomic_DNA"/>
</dbReference>
<dbReference type="AlphaFoldDB" id="A0A5B7GJ51"/>
<evidence type="ECO:0000313" key="3">
    <source>
        <dbReference type="Proteomes" id="UP000324222"/>
    </source>
</evidence>
<feature type="region of interest" description="Disordered" evidence="1">
    <location>
        <begin position="1"/>
        <end position="41"/>
    </location>
</feature>
<feature type="compositionally biased region" description="Basic and acidic residues" evidence="1">
    <location>
        <begin position="1"/>
        <end position="12"/>
    </location>
</feature>
<organism evidence="2 3">
    <name type="scientific">Portunus trituberculatus</name>
    <name type="common">Swimming crab</name>
    <name type="synonym">Neptunus trituberculatus</name>
    <dbReference type="NCBI Taxonomy" id="210409"/>
    <lineage>
        <taxon>Eukaryota</taxon>
        <taxon>Metazoa</taxon>
        <taxon>Ecdysozoa</taxon>
        <taxon>Arthropoda</taxon>
        <taxon>Crustacea</taxon>
        <taxon>Multicrustacea</taxon>
        <taxon>Malacostraca</taxon>
        <taxon>Eumalacostraca</taxon>
        <taxon>Eucarida</taxon>
        <taxon>Decapoda</taxon>
        <taxon>Pleocyemata</taxon>
        <taxon>Brachyura</taxon>
        <taxon>Eubrachyura</taxon>
        <taxon>Portunoidea</taxon>
        <taxon>Portunidae</taxon>
        <taxon>Portuninae</taxon>
        <taxon>Portunus</taxon>
    </lineage>
</organism>
<reference evidence="2 3" key="1">
    <citation type="submission" date="2019-05" db="EMBL/GenBank/DDBJ databases">
        <title>Another draft genome of Portunus trituberculatus and its Hox gene families provides insights of decapod evolution.</title>
        <authorList>
            <person name="Jeong J.-H."/>
            <person name="Song I."/>
            <person name="Kim S."/>
            <person name="Choi T."/>
            <person name="Kim D."/>
            <person name="Ryu S."/>
            <person name="Kim W."/>
        </authorList>
    </citation>
    <scope>NUCLEOTIDE SEQUENCE [LARGE SCALE GENOMIC DNA]</scope>
    <source>
        <tissue evidence="2">Muscle</tissue>
    </source>
</reference>
<gene>
    <name evidence="2" type="ORF">E2C01_054351</name>
</gene>
<accession>A0A5B7GJ51</accession>
<name>A0A5B7GJ51_PORTR</name>
<protein>
    <submittedName>
        <fullName evidence="2">Uncharacterized protein</fullName>
    </submittedName>
</protein>
<proteinExistence type="predicted"/>